<dbReference type="EMBL" id="SDPM01000002">
    <property type="protein sequence ID" value="RXZ87457.1"/>
    <property type="molecule type" value="Genomic_DNA"/>
</dbReference>
<comment type="caution">
    <text evidence="5">The sequence shown here is derived from an EMBL/GenBank/DDBJ whole genome shotgun (WGS) entry which is preliminary data.</text>
</comment>
<dbReference type="SMART" id="SM01120">
    <property type="entry name" value="Dak2"/>
    <property type="match status" value="1"/>
</dbReference>
<dbReference type="AlphaFoldDB" id="A0A4Q2M805"/>
<dbReference type="Proteomes" id="UP000292686">
    <property type="component" value="Unassembled WGS sequence"/>
</dbReference>
<dbReference type="GO" id="GO:0019563">
    <property type="term" value="P:glycerol catabolic process"/>
    <property type="evidence" value="ECO:0007669"/>
    <property type="project" value="TreeGrafter"/>
</dbReference>
<dbReference type="PANTHER" id="PTHR28629:SF4">
    <property type="entry name" value="TRIOKINASE_FMN CYCLASE"/>
    <property type="match status" value="1"/>
</dbReference>
<accession>A0A4Q2M805</accession>
<dbReference type="SUPFAM" id="SSF101473">
    <property type="entry name" value="DhaL-like"/>
    <property type="match status" value="1"/>
</dbReference>
<dbReference type="RefSeq" id="WP_129173086.1">
    <property type="nucleotide sequence ID" value="NZ_JACCBI010000001.1"/>
</dbReference>
<reference evidence="4 7" key="2">
    <citation type="submission" date="2020-07" db="EMBL/GenBank/DDBJ databases">
        <title>Sequencing the genomes of 1000 actinobacteria strains.</title>
        <authorList>
            <person name="Klenk H.-P."/>
        </authorList>
    </citation>
    <scope>NUCLEOTIDE SEQUENCE [LARGE SCALE GENOMIC DNA]</scope>
    <source>
        <strain evidence="4 7">DSM 23870</strain>
    </source>
</reference>
<reference evidence="5 6" key="1">
    <citation type="submission" date="2019-01" db="EMBL/GenBank/DDBJ databases">
        <title>Agromyces.</title>
        <authorList>
            <person name="Li J."/>
        </authorList>
    </citation>
    <scope>NUCLEOTIDE SEQUENCE [LARGE SCALE GENOMIC DNA]</scope>
    <source>
        <strain evidence="5 6">DSM 23870</strain>
    </source>
</reference>
<keyword evidence="6" id="KW-1185">Reference proteome</keyword>
<evidence type="ECO:0000259" key="3">
    <source>
        <dbReference type="PROSITE" id="PS51480"/>
    </source>
</evidence>
<evidence type="ECO:0000313" key="4">
    <source>
        <dbReference type="EMBL" id="NYD66803.1"/>
    </source>
</evidence>
<dbReference type="Proteomes" id="UP000581087">
    <property type="component" value="Unassembled WGS sequence"/>
</dbReference>
<dbReference type="PANTHER" id="PTHR28629">
    <property type="entry name" value="TRIOKINASE/FMN CYCLASE"/>
    <property type="match status" value="1"/>
</dbReference>
<feature type="domain" description="DhaL" evidence="3">
    <location>
        <begin position="10"/>
        <end position="208"/>
    </location>
</feature>
<proteinExistence type="predicted"/>
<evidence type="ECO:0000256" key="2">
    <source>
        <dbReference type="ARBA" id="ARBA00022777"/>
    </source>
</evidence>
<dbReference type="GO" id="GO:0004371">
    <property type="term" value="F:glycerone kinase activity"/>
    <property type="evidence" value="ECO:0007669"/>
    <property type="project" value="InterPro"/>
</dbReference>
<dbReference type="PROSITE" id="PS51480">
    <property type="entry name" value="DHAL"/>
    <property type="match status" value="1"/>
</dbReference>
<organism evidence="5 6">
    <name type="scientific">Agromyces atrinae</name>
    <dbReference type="NCBI Taxonomy" id="592376"/>
    <lineage>
        <taxon>Bacteria</taxon>
        <taxon>Bacillati</taxon>
        <taxon>Actinomycetota</taxon>
        <taxon>Actinomycetes</taxon>
        <taxon>Micrococcales</taxon>
        <taxon>Microbacteriaceae</taxon>
        <taxon>Agromyces</taxon>
    </lineage>
</organism>
<dbReference type="InterPro" id="IPR050861">
    <property type="entry name" value="Dihydroxyacetone_Kinase"/>
</dbReference>
<dbReference type="InterPro" id="IPR036117">
    <property type="entry name" value="DhaL_dom_sf"/>
</dbReference>
<dbReference type="EMBL" id="JACCBI010000001">
    <property type="protein sequence ID" value="NYD66803.1"/>
    <property type="molecule type" value="Genomic_DNA"/>
</dbReference>
<dbReference type="OrthoDB" id="9800291at2"/>
<sequence length="214" mass="22212">MTTADALSIEVLVDWLARFAARVARDRVELTELDTAIGDGDHGANLARGTAAVADRSEHGDTVEAEAKSIGMTLVTTVGGASGPLFGTFFLRFGVAAGPVTSLDTRGVALALRAGLDGVVERGRAERGDKTLVDALAPAVDAFEERAAAGDDLDSCASAAREAARRGRDETAPLLARKGRASYLGERSIGHVDPGAQSTTYLFDALVDALRDDA</sequence>
<dbReference type="NCBIfam" id="TIGR02365">
    <property type="entry name" value="dha_L_ycgS"/>
    <property type="match status" value="1"/>
</dbReference>
<dbReference type="Gene3D" id="1.25.40.340">
    <property type="match status" value="1"/>
</dbReference>
<dbReference type="EC" id="2.7.1.-" evidence="4"/>
<name>A0A4Q2M805_9MICO</name>
<dbReference type="InterPro" id="IPR012737">
    <property type="entry name" value="DhaK_L_YcgS"/>
</dbReference>
<gene>
    <name evidence="5" type="primary">dhaL</name>
    <name evidence="4" type="ORF">BJ972_001322</name>
    <name evidence="5" type="ORF">ESP50_05950</name>
</gene>
<keyword evidence="1 4" id="KW-0808">Transferase</keyword>
<evidence type="ECO:0000313" key="7">
    <source>
        <dbReference type="Proteomes" id="UP000581087"/>
    </source>
</evidence>
<dbReference type="InterPro" id="IPR004007">
    <property type="entry name" value="DhaL_dom"/>
</dbReference>
<keyword evidence="2 5" id="KW-0418">Kinase</keyword>
<evidence type="ECO:0000256" key="1">
    <source>
        <dbReference type="ARBA" id="ARBA00022679"/>
    </source>
</evidence>
<evidence type="ECO:0000313" key="6">
    <source>
        <dbReference type="Proteomes" id="UP000292686"/>
    </source>
</evidence>
<evidence type="ECO:0000313" key="5">
    <source>
        <dbReference type="EMBL" id="RXZ87457.1"/>
    </source>
</evidence>
<dbReference type="GO" id="GO:0005829">
    <property type="term" value="C:cytosol"/>
    <property type="evidence" value="ECO:0007669"/>
    <property type="project" value="TreeGrafter"/>
</dbReference>
<dbReference type="FunFam" id="1.25.40.340:FF:000002">
    <property type="entry name" value="Dihydroxyacetone kinase, L subunit"/>
    <property type="match status" value="1"/>
</dbReference>
<protein>
    <submittedName>
        <fullName evidence="5">Dihydroxyacetone kinase subunit L</fullName>
    </submittedName>
    <submittedName>
        <fullName evidence="4">Dihydroxyacetone kinase-like protein</fullName>
        <ecNumber evidence="4">2.7.1.-</ecNumber>
    </submittedName>
</protein>
<dbReference type="Pfam" id="PF02734">
    <property type="entry name" value="Dak2"/>
    <property type="match status" value="1"/>
</dbReference>